<evidence type="ECO:0000259" key="3">
    <source>
        <dbReference type="Pfam" id="PF08338"/>
    </source>
</evidence>
<evidence type="ECO:0000259" key="2">
    <source>
        <dbReference type="Pfam" id="PF01370"/>
    </source>
</evidence>
<dbReference type="InterPro" id="IPR010099">
    <property type="entry name" value="SDR39U1"/>
</dbReference>
<dbReference type="InterPro" id="IPR013549">
    <property type="entry name" value="DUF1731"/>
</dbReference>
<dbReference type="Proteomes" id="UP000321954">
    <property type="component" value="Chromosome"/>
</dbReference>
<feature type="domain" description="NAD-dependent epimerase/dehydratase" evidence="2">
    <location>
        <begin position="3"/>
        <end position="224"/>
    </location>
</feature>
<evidence type="ECO:0000313" key="4">
    <source>
        <dbReference type="EMBL" id="QED37818.1"/>
    </source>
</evidence>
<keyword evidence="5" id="KW-1185">Reference proteome</keyword>
<dbReference type="PANTHER" id="PTHR11092:SF0">
    <property type="entry name" value="EPIMERASE FAMILY PROTEIN SDR39U1"/>
    <property type="match status" value="1"/>
</dbReference>
<dbReference type="KEGG" id="anp:FK178_08825"/>
<reference evidence="4 5" key="1">
    <citation type="submission" date="2019-08" db="EMBL/GenBank/DDBJ databases">
        <title>Antarcticibacterium arcticum sp. nov., a bacterium isolated from marine sediment of the Canadian Beaufort Sea.</title>
        <authorList>
            <person name="Lee Y.M."/>
            <person name="Baek K."/>
            <person name="Lee D.-H."/>
            <person name="Shin S.C."/>
            <person name="Jin Y.K."/>
            <person name="Park Y."/>
        </authorList>
    </citation>
    <scope>NUCLEOTIDE SEQUENCE [LARGE SCALE GENOMIC DNA]</scope>
    <source>
        <strain evidence="4 5">PAMC 28998</strain>
    </source>
</reference>
<accession>A0A5B8YKS9</accession>
<dbReference type="OrthoDB" id="9801773at2"/>
<evidence type="ECO:0000313" key="5">
    <source>
        <dbReference type="Proteomes" id="UP000321954"/>
    </source>
</evidence>
<name>A0A5B8YKS9_9FLAO</name>
<dbReference type="RefSeq" id="WP_146833691.1">
    <property type="nucleotide sequence ID" value="NZ_CP042476.1"/>
</dbReference>
<dbReference type="Pfam" id="PF01370">
    <property type="entry name" value="Epimerase"/>
    <property type="match status" value="1"/>
</dbReference>
<dbReference type="PANTHER" id="PTHR11092">
    <property type="entry name" value="SUGAR NUCLEOTIDE EPIMERASE RELATED"/>
    <property type="match status" value="1"/>
</dbReference>
<gene>
    <name evidence="4" type="ORF">FK178_08825</name>
</gene>
<dbReference type="InterPro" id="IPR001509">
    <property type="entry name" value="Epimerase_deHydtase"/>
</dbReference>
<sequence>MRVLITGATGLVGTHLARLLRQKNIQINYLTTSKDKIEKSPEYRGFFWDPSEGEIDEACLEGVDAIIHLAGASIAKKWTSEYKKEIIESRTKTAQLLYKTLQDSPYEVSRFISSSAIGIYPSSLEKLYHEDENAVDDSFLGEVVERWEAAAWEFESLDLEVAIVRTGLVLAEDGGALPKMKEPVDLNVGAAFGTGKQWQSWIHIEDLAGIYAYILEMELKGIYNAVAPNPVTNKELIKHIASQLDKSVWLPIVPAVALKLALGEMATVLLSSQLVSSEKIQNAGYKFRYKNLAKALESLL</sequence>
<dbReference type="EMBL" id="CP042476">
    <property type="protein sequence ID" value="QED37818.1"/>
    <property type="molecule type" value="Genomic_DNA"/>
</dbReference>
<comment type="similarity">
    <text evidence="1">Belongs to the NAD(P)-dependent epimerase/dehydratase family. SDR39U1 subfamily.</text>
</comment>
<dbReference type="SUPFAM" id="SSF51735">
    <property type="entry name" value="NAD(P)-binding Rossmann-fold domains"/>
    <property type="match status" value="1"/>
</dbReference>
<evidence type="ECO:0000256" key="1">
    <source>
        <dbReference type="ARBA" id="ARBA00009353"/>
    </source>
</evidence>
<dbReference type="Pfam" id="PF08338">
    <property type="entry name" value="DUF1731"/>
    <property type="match status" value="1"/>
</dbReference>
<proteinExistence type="inferred from homology"/>
<organism evidence="4 5">
    <name type="scientific">Antarcticibacterium arcticum</name>
    <dbReference type="NCBI Taxonomy" id="2585771"/>
    <lineage>
        <taxon>Bacteria</taxon>
        <taxon>Pseudomonadati</taxon>
        <taxon>Bacteroidota</taxon>
        <taxon>Flavobacteriia</taxon>
        <taxon>Flavobacteriales</taxon>
        <taxon>Flavobacteriaceae</taxon>
        <taxon>Antarcticibacterium</taxon>
    </lineage>
</organism>
<dbReference type="InterPro" id="IPR036291">
    <property type="entry name" value="NAD(P)-bd_dom_sf"/>
</dbReference>
<dbReference type="NCBIfam" id="TIGR01777">
    <property type="entry name" value="yfcH"/>
    <property type="match status" value="1"/>
</dbReference>
<feature type="domain" description="DUF1731" evidence="3">
    <location>
        <begin position="253"/>
        <end position="299"/>
    </location>
</feature>
<dbReference type="AlphaFoldDB" id="A0A5B8YKS9"/>
<dbReference type="Gene3D" id="3.40.50.720">
    <property type="entry name" value="NAD(P)-binding Rossmann-like Domain"/>
    <property type="match status" value="1"/>
</dbReference>
<protein>
    <submittedName>
        <fullName evidence="4">TIGR01777 family protein</fullName>
    </submittedName>
</protein>